<dbReference type="PANTHER" id="PTHR10965:SF0">
    <property type="entry name" value="LARGE RIBOSOMAL SUBUNIT PROTEIN EL38"/>
    <property type="match status" value="1"/>
</dbReference>
<keyword evidence="3 4" id="KW-0687">Ribonucleoprotein</keyword>
<comment type="similarity">
    <text evidence="1 4">Belongs to the eukaryotic ribosomal protein eL38 family.</text>
</comment>
<dbReference type="GO" id="GO:0003735">
    <property type="term" value="F:structural constituent of ribosome"/>
    <property type="evidence" value="ECO:0007669"/>
    <property type="project" value="InterPro"/>
</dbReference>
<evidence type="ECO:0000313" key="6">
    <source>
        <dbReference type="Proteomes" id="UP000246740"/>
    </source>
</evidence>
<dbReference type="Pfam" id="PF01781">
    <property type="entry name" value="Ribosomal_L38e"/>
    <property type="match status" value="1"/>
</dbReference>
<sequence length="81" mass="9191">MPKQIVDIKRFIPLTARKDASAVRIKKVTKNGKLVTKFKVRCSRHLYTVVVEDQARAEKLKQSFNPGLNVVEVGKVTKGRK</sequence>
<evidence type="ECO:0000256" key="4">
    <source>
        <dbReference type="RuleBase" id="RU003445"/>
    </source>
</evidence>
<dbReference type="Gene3D" id="3.30.720.90">
    <property type="match status" value="1"/>
</dbReference>
<accession>A0A317XZV5</accession>
<gene>
    <name evidence="5" type="ORF">BCV70DRAFT_197989</name>
</gene>
<dbReference type="InterPro" id="IPR002675">
    <property type="entry name" value="Ribosomal_eL38"/>
</dbReference>
<dbReference type="OrthoDB" id="10250488at2759"/>
<dbReference type="InterPro" id="IPR038464">
    <property type="entry name" value="Ribosomal_eL38_sf"/>
</dbReference>
<keyword evidence="2 4" id="KW-0689">Ribosomal protein</keyword>
<protein>
    <submittedName>
        <fullName evidence="5">Putative 60S ribosomal protein L38</fullName>
    </submittedName>
</protein>
<dbReference type="Proteomes" id="UP000246740">
    <property type="component" value="Unassembled WGS sequence"/>
</dbReference>
<evidence type="ECO:0000256" key="2">
    <source>
        <dbReference type="ARBA" id="ARBA00022980"/>
    </source>
</evidence>
<dbReference type="AlphaFoldDB" id="A0A317XZV5"/>
<dbReference type="EMBL" id="KZ819188">
    <property type="protein sequence ID" value="PWZ03795.1"/>
    <property type="molecule type" value="Genomic_DNA"/>
</dbReference>
<dbReference type="PANTHER" id="PTHR10965">
    <property type="entry name" value="60S RIBOSOMAL PROTEIN L38"/>
    <property type="match status" value="1"/>
</dbReference>
<evidence type="ECO:0000256" key="1">
    <source>
        <dbReference type="ARBA" id="ARBA00007803"/>
    </source>
</evidence>
<dbReference type="FunCoup" id="A0A317XZV5">
    <property type="interactions" value="435"/>
</dbReference>
<evidence type="ECO:0000313" key="5">
    <source>
        <dbReference type="EMBL" id="PWZ03795.1"/>
    </source>
</evidence>
<dbReference type="InParanoid" id="A0A317XZV5"/>
<reference evidence="5 6" key="1">
    <citation type="journal article" date="2018" name="Mol. Biol. Evol.">
        <title>Broad Genomic Sampling Reveals a Smut Pathogenic Ancestry of the Fungal Clade Ustilaginomycotina.</title>
        <authorList>
            <person name="Kijpornyongpan T."/>
            <person name="Mondo S.J."/>
            <person name="Barry K."/>
            <person name="Sandor L."/>
            <person name="Lee J."/>
            <person name="Lipzen A."/>
            <person name="Pangilinan J."/>
            <person name="LaButti K."/>
            <person name="Hainaut M."/>
            <person name="Henrissat B."/>
            <person name="Grigoriev I.V."/>
            <person name="Spatafora J.W."/>
            <person name="Aime M.C."/>
        </authorList>
    </citation>
    <scope>NUCLEOTIDE SEQUENCE [LARGE SCALE GENOMIC DNA]</scope>
    <source>
        <strain evidence="5 6">MCA 3645</strain>
    </source>
</reference>
<proteinExistence type="inferred from homology"/>
<evidence type="ECO:0000256" key="3">
    <source>
        <dbReference type="ARBA" id="ARBA00023274"/>
    </source>
</evidence>
<dbReference type="GO" id="GO:0006412">
    <property type="term" value="P:translation"/>
    <property type="evidence" value="ECO:0007669"/>
    <property type="project" value="InterPro"/>
</dbReference>
<keyword evidence="6" id="KW-1185">Reference proteome</keyword>
<organism evidence="5 6">
    <name type="scientific">Testicularia cyperi</name>
    <dbReference type="NCBI Taxonomy" id="1882483"/>
    <lineage>
        <taxon>Eukaryota</taxon>
        <taxon>Fungi</taxon>
        <taxon>Dikarya</taxon>
        <taxon>Basidiomycota</taxon>
        <taxon>Ustilaginomycotina</taxon>
        <taxon>Ustilaginomycetes</taxon>
        <taxon>Ustilaginales</taxon>
        <taxon>Anthracoideaceae</taxon>
        <taxon>Testicularia</taxon>
    </lineage>
</organism>
<dbReference type="STRING" id="1882483.A0A317XZV5"/>
<dbReference type="GO" id="GO:0022625">
    <property type="term" value="C:cytosolic large ribosomal subunit"/>
    <property type="evidence" value="ECO:0007669"/>
    <property type="project" value="TreeGrafter"/>
</dbReference>
<dbReference type="GO" id="GO:0022618">
    <property type="term" value="P:protein-RNA complex assembly"/>
    <property type="evidence" value="ECO:0007669"/>
    <property type="project" value="TreeGrafter"/>
</dbReference>
<dbReference type="FunFam" id="3.30.720.90:FF:000001">
    <property type="entry name" value="60S ribosomal protein L38"/>
    <property type="match status" value="1"/>
</dbReference>
<name>A0A317XZV5_9BASI</name>